<evidence type="ECO:0000256" key="1">
    <source>
        <dbReference type="ARBA" id="ARBA00007177"/>
    </source>
</evidence>
<evidence type="ECO:0000256" key="3">
    <source>
        <dbReference type="HAMAP-Rule" id="MF_01384"/>
    </source>
</evidence>
<keyword evidence="5" id="KW-1185">Reference proteome</keyword>
<evidence type="ECO:0000313" key="5">
    <source>
        <dbReference type="Proteomes" id="UP001595632"/>
    </source>
</evidence>
<keyword evidence="2 3" id="KW-0143">Chaperone</keyword>
<dbReference type="Proteomes" id="UP001595632">
    <property type="component" value="Unassembled WGS sequence"/>
</dbReference>
<dbReference type="HAMAP" id="MF_01384">
    <property type="entry name" value="UreD"/>
    <property type="match status" value="1"/>
</dbReference>
<comment type="subcellular location">
    <subcellularLocation>
        <location evidence="3">Cytoplasm</location>
    </subcellularLocation>
</comment>
<comment type="similarity">
    <text evidence="1 3">Belongs to the UreD family.</text>
</comment>
<accession>A0ABV7GRC8</accession>
<dbReference type="RefSeq" id="WP_275631428.1">
    <property type="nucleotide sequence ID" value="NZ_JARGYD010000001.1"/>
</dbReference>
<reference evidence="5" key="1">
    <citation type="journal article" date="2019" name="Int. J. Syst. Evol. Microbiol.">
        <title>The Global Catalogue of Microorganisms (GCM) 10K type strain sequencing project: providing services to taxonomists for standard genome sequencing and annotation.</title>
        <authorList>
            <consortium name="The Broad Institute Genomics Platform"/>
            <consortium name="The Broad Institute Genome Sequencing Center for Infectious Disease"/>
            <person name="Wu L."/>
            <person name="Ma J."/>
        </authorList>
    </citation>
    <scope>NUCLEOTIDE SEQUENCE [LARGE SCALE GENOMIC DNA]</scope>
    <source>
        <strain evidence="5">KCTC 52366</strain>
    </source>
</reference>
<sequence length="275" mass="29212">MYDETLSAPQMQRAKGRATVSFVMGKGRARLKDLHQSGSAKAMLPRVHSETPEVVFLNTAGGLTGGDDMRFSLEVGAGCRVTATTQTAERAYAASAGHATLDVDIRAGAGAHVDWLPQETILFERSALHRRTRIALDRDAACLTVETLVLGRAAMGETLTTLDVTDRREVTRDGVPVLLEPLRLTDAALARGHAPGVLGGARAMATVALVAPGAEDALDRVRAVLDADGVEAAASGWDGKCVVRALAHDGFPLRRLVAQVLMTLRPGPLPRVWQI</sequence>
<comment type="caution">
    <text evidence="4">The sequence shown here is derived from an EMBL/GenBank/DDBJ whole genome shotgun (WGS) entry which is preliminary data.</text>
</comment>
<evidence type="ECO:0000313" key="4">
    <source>
        <dbReference type="EMBL" id="MFC3144168.1"/>
    </source>
</evidence>
<dbReference type="PANTHER" id="PTHR33643:SF1">
    <property type="entry name" value="UREASE ACCESSORY PROTEIN D"/>
    <property type="match status" value="1"/>
</dbReference>
<dbReference type="PANTHER" id="PTHR33643">
    <property type="entry name" value="UREASE ACCESSORY PROTEIN D"/>
    <property type="match status" value="1"/>
</dbReference>
<gene>
    <name evidence="3" type="primary">ureD</name>
    <name evidence="4" type="ORF">ACFOGP_15715</name>
</gene>
<dbReference type="EMBL" id="JBHRTB010000010">
    <property type="protein sequence ID" value="MFC3144168.1"/>
    <property type="molecule type" value="Genomic_DNA"/>
</dbReference>
<comment type="function">
    <text evidence="3">Required for maturation of urease via the functional incorporation of the urease nickel metallocenter.</text>
</comment>
<dbReference type="InterPro" id="IPR002669">
    <property type="entry name" value="UreD"/>
</dbReference>
<proteinExistence type="inferred from homology"/>
<protein>
    <recommendedName>
        <fullName evidence="3">Urease accessory protein UreD</fullName>
    </recommendedName>
</protein>
<dbReference type="Pfam" id="PF01774">
    <property type="entry name" value="UreD"/>
    <property type="match status" value="1"/>
</dbReference>
<keyword evidence="3" id="KW-0963">Cytoplasm</keyword>
<evidence type="ECO:0000256" key="2">
    <source>
        <dbReference type="ARBA" id="ARBA00023186"/>
    </source>
</evidence>
<keyword evidence="3" id="KW-0996">Nickel insertion</keyword>
<comment type="subunit">
    <text evidence="3">UreD, UreF and UreG form a complex that acts as a GTP-hydrolysis-dependent molecular chaperone, activating the urease apoprotein by helping to assemble the nickel containing metallocenter of UreC. The UreE protein probably delivers the nickel.</text>
</comment>
<name>A0ABV7GRC8_9RHOB</name>
<organism evidence="4 5">
    <name type="scientific">Psychromarinibacter halotolerans</name>
    <dbReference type="NCBI Taxonomy" id="1775175"/>
    <lineage>
        <taxon>Bacteria</taxon>
        <taxon>Pseudomonadati</taxon>
        <taxon>Pseudomonadota</taxon>
        <taxon>Alphaproteobacteria</taxon>
        <taxon>Rhodobacterales</taxon>
        <taxon>Paracoccaceae</taxon>
        <taxon>Psychromarinibacter</taxon>
    </lineage>
</organism>